<evidence type="ECO:0000256" key="1">
    <source>
        <dbReference type="ARBA" id="ARBA00004141"/>
    </source>
</evidence>
<keyword evidence="5" id="KW-0040">ANK repeat</keyword>
<evidence type="ECO:0000256" key="5">
    <source>
        <dbReference type="ARBA" id="ARBA00023043"/>
    </source>
</evidence>
<proteinExistence type="predicted"/>
<comment type="subcellular location">
    <subcellularLocation>
        <location evidence="1">Membrane</location>
        <topology evidence="1">Multi-pass membrane protein</topology>
    </subcellularLocation>
</comment>
<dbReference type="SMART" id="SM00248">
    <property type="entry name" value="ANK"/>
    <property type="match status" value="4"/>
</dbReference>
<dbReference type="Gene3D" id="1.25.40.20">
    <property type="entry name" value="Ankyrin repeat-containing domain"/>
    <property type="match status" value="2"/>
</dbReference>
<evidence type="ECO:0000256" key="7">
    <source>
        <dbReference type="SAM" id="MobiDB-lite"/>
    </source>
</evidence>
<keyword evidence="4 8" id="KW-1133">Transmembrane helix</keyword>
<feature type="transmembrane region" description="Helical" evidence="8">
    <location>
        <begin position="444"/>
        <end position="466"/>
    </location>
</feature>
<comment type="caution">
    <text evidence="10">The sequence shown here is derived from an EMBL/GenBank/DDBJ whole genome shotgun (WGS) entry which is preliminary data.</text>
</comment>
<dbReference type="InterPro" id="IPR026961">
    <property type="entry name" value="PGG_dom"/>
</dbReference>
<dbReference type="PANTHER" id="PTHR24186:SF50">
    <property type="entry name" value="ANKYRIN REPEAT-CONTAINING PROTEIN ITN1-LIKE ISOFORM X1"/>
    <property type="match status" value="1"/>
</dbReference>
<name>A0A834GNB2_RHOSS</name>
<feature type="transmembrane region" description="Helical" evidence="8">
    <location>
        <begin position="520"/>
        <end position="543"/>
    </location>
</feature>
<dbReference type="InterPro" id="IPR036770">
    <property type="entry name" value="Ankyrin_rpt-contain_sf"/>
</dbReference>
<dbReference type="PANTHER" id="PTHR24186">
    <property type="entry name" value="PROTEIN PHOSPHATASE 1 REGULATORY SUBUNIT"/>
    <property type="match status" value="1"/>
</dbReference>
<evidence type="ECO:0000256" key="3">
    <source>
        <dbReference type="ARBA" id="ARBA00022737"/>
    </source>
</evidence>
<feature type="compositionally biased region" description="Basic and acidic residues" evidence="7">
    <location>
        <begin position="40"/>
        <end position="55"/>
    </location>
</feature>
<feature type="compositionally biased region" description="Polar residues" evidence="7">
    <location>
        <begin position="11"/>
        <end position="38"/>
    </location>
</feature>
<evidence type="ECO:0000313" key="11">
    <source>
        <dbReference type="Proteomes" id="UP000626092"/>
    </source>
</evidence>
<evidence type="ECO:0000256" key="6">
    <source>
        <dbReference type="ARBA" id="ARBA00023136"/>
    </source>
</evidence>
<keyword evidence="3" id="KW-0677">Repeat</keyword>
<feature type="compositionally biased region" description="Basic and acidic residues" evidence="7">
    <location>
        <begin position="1"/>
        <end position="10"/>
    </location>
</feature>
<feature type="domain" description="PGG" evidence="9">
    <location>
        <begin position="444"/>
        <end position="550"/>
    </location>
</feature>
<protein>
    <recommendedName>
        <fullName evidence="9">PGG domain-containing protein</fullName>
    </recommendedName>
</protein>
<dbReference type="GO" id="GO:0005886">
    <property type="term" value="C:plasma membrane"/>
    <property type="evidence" value="ECO:0007669"/>
    <property type="project" value="TreeGrafter"/>
</dbReference>
<dbReference type="Pfam" id="PF13962">
    <property type="entry name" value="PGG"/>
    <property type="match status" value="1"/>
</dbReference>
<feature type="region of interest" description="Disordered" evidence="7">
    <location>
        <begin position="1"/>
        <end position="72"/>
    </location>
</feature>
<evidence type="ECO:0000256" key="2">
    <source>
        <dbReference type="ARBA" id="ARBA00022692"/>
    </source>
</evidence>
<evidence type="ECO:0000259" key="9">
    <source>
        <dbReference type="Pfam" id="PF13962"/>
    </source>
</evidence>
<keyword evidence="2 8" id="KW-0812">Transmembrane</keyword>
<dbReference type="Proteomes" id="UP000626092">
    <property type="component" value="Unassembled WGS sequence"/>
</dbReference>
<dbReference type="OrthoDB" id="1670776at2759"/>
<reference evidence="10" key="1">
    <citation type="submission" date="2019-11" db="EMBL/GenBank/DDBJ databases">
        <authorList>
            <person name="Liu Y."/>
            <person name="Hou J."/>
            <person name="Li T.-Q."/>
            <person name="Guan C.-H."/>
            <person name="Wu X."/>
            <person name="Wu H.-Z."/>
            <person name="Ling F."/>
            <person name="Zhang R."/>
            <person name="Shi X.-G."/>
            <person name="Ren J.-P."/>
            <person name="Chen E.-F."/>
            <person name="Sun J.-M."/>
        </authorList>
    </citation>
    <scope>NUCLEOTIDE SEQUENCE</scope>
    <source>
        <strain evidence="10">Adult_tree_wgs_1</strain>
        <tissue evidence="10">Leaves</tissue>
    </source>
</reference>
<dbReference type="Pfam" id="PF00023">
    <property type="entry name" value="Ank"/>
    <property type="match status" value="1"/>
</dbReference>
<dbReference type="SUPFAM" id="SSF48403">
    <property type="entry name" value="Ankyrin repeat"/>
    <property type="match status" value="1"/>
</dbReference>
<organism evidence="10 11">
    <name type="scientific">Rhododendron simsii</name>
    <name type="common">Sims's rhododendron</name>
    <dbReference type="NCBI Taxonomy" id="118357"/>
    <lineage>
        <taxon>Eukaryota</taxon>
        <taxon>Viridiplantae</taxon>
        <taxon>Streptophyta</taxon>
        <taxon>Embryophyta</taxon>
        <taxon>Tracheophyta</taxon>
        <taxon>Spermatophyta</taxon>
        <taxon>Magnoliopsida</taxon>
        <taxon>eudicotyledons</taxon>
        <taxon>Gunneridae</taxon>
        <taxon>Pentapetalae</taxon>
        <taxon>asterids</taxon>
        <taxon>Ericales</taxon>
        <taxon>Ericaceae</taxon>
        <taxon>Ericoideae</taxon>
        <taxon>Rhodoreae</taxon>
        <taxon>Rhododendron</taxon>
    </lineage>
</organism>
<dbReference type="AlphaFoldDB" id="A0A834GNB2"/>
<evidence type="ECO:0000256" key="8">
    <source>
        <dbReference type="SAM" id="Phobius"/>
    </source>
</evidence>
<evidence type="ECO:0000256" key="4">
    <source>
        <dbReference type="ARBA" id="ARBA00022989"/>
    </source>
</evidence>
<dbReference type="InterPro" id="IPR002110">
    <property type="entry name" value="Ankyrin_rpt"/>
</dbReference>
<feature type="transmembrane region" description="Helical" evidence="8">
    <location>
        <begin position="555"/>
        <end position="574"/>
    </location>
</feature>
<accession>A0A834GNB2</accession>
<sequence>MEKGLVDHQLEQATSLENGTNSRGMTTALENETNSSGSRRPRDVEEGLDDNHLEEGTIQDSMATTVENGTNSRDMATALKNETNSRDMATALKNGTNCRDMATALKNETNSSGSRRPRDVEEGLDDHQLDVVIPSHWRVTNEQGTIITTVLHEALRNGHQEVARYLLGLKPEMATFDNLAGESSLFLAAESRCELFMSDILLSKRPYSTKGPDGLNALHASRHCCGTIISVLIKQNSELMRKLDNDGKAPIHHAVEAYYWVLLDQMLKADPSIALFPDAEGYTALLRASSRGCWKICENILWFCPESIEAHNHKGQHALHLATSRIPAPLGYFAKVPPEMWELINVGDDEGNTPLHLAVKENKYAKAMLLTSSASIDLGAVNKEGLTALDLCESDWKRRNLKRFMWFHLRSHGASSGRHPNKHKVPVGGTHLALFSPDEDRKPFINTMALVAGLIATLTFAAAFTMPGGYDSSPNNLVGVATLANKAALKVFVVSDTLAMCCSILSLFLLLRAMQVEYDVIFSLTSTSATLVVIALYATLVAFMSGIFAVIAPKALSVAIVVCIICSVAPFLFLPARVERFSLLTFFMPTILIKDFRRSRQNKERMRNKKREQDYVGSLFERGSPDTTYRVSTTDTVAGVRK</sequence>
<feature type="compositionally biased region" description="Polar residues" evidence="7">
    <location>
        <begin position="58"/>
        <end position="72"/>
    </location>
</feature>
<keyword evidence="6 8" id="KW-0472">Membrane</keyword>
<gene>
    <name evidence="10" type="ORF">RHSIM_Rhsim07G0250800</name>
</gene>
<feature type="transmembrane region" description="Helical" evidence="8">
    <location>
        <begin position="487"/>
        <end position="514"/>
    </location>
</feature>
<keyword evidence="11" id="KW-1185">Reference proteome</keyword>
<dbReference type="EMBL" id="WJXA01000007">
    <property type="protein sequence ID" value="KAF7138868.1"/>
    <property type="molecule type" value="Genomic_DNA"/>
</dbReference>
<evidence type="ECO:0000313" key="10">
    <source>
        <dbReference type="EMBL" id="KAF7138868.1"/>
    </source>
</evidence>